<feature type="transmembrane region" description="Helical" evidence="1">
    <location>
        <begin position="27"/>
        <end position="50"/>
    </location>
</feature>
<keyword evidence="1" id="KW-1133">Transmembrane helix</keyword>
<organism evidence="2 3">
    <name type="scientific">Fuerstiella marisgermanici</name>
    <dbReference type="NCBI Taxonomy" id="1891926"/>
    <lineage>
        <taxon>Bacteria</taxon>
        <taxon>Pseudomonadati</taxon>
        <taxon>Planctomycetota</taxon>
        <taxon>Planctomycetia</taxon>
        <taxon>Planctomycetales</taxon>
        <taxon>Planctomycetaceae</taxon>
        <taxon>Fuerstiella</taxon>
    </lineage>
</organism>
<evidence type="ECO:0000313" key="2">
    <source>
        <dbReference type="EMBL" id="APZ96452.1"/>
    </source>
</evidence>
<gene>
    <name evidence="2" type="ORF">Fuma_06121</name>
</gene>
<dbReference type="AlphaFoldDB" id="A0A1P8WQW3"/>
<protein>
    <submittedName>
        <fullName evidence="2">Uncharacterized protein</fullName>
    </submittedName>
</protein>
<accession>A0A1P8WQW3</accession>
<feature type="transmembrane region" description="Helical" evidence="1">
    <location>
        <begin position="62"/>
        <end position="82"/>
    </location>
</feature>
<reference evidence="2 3" key="1">
    <citation type="journal article" date="2016" name="Front. Microbiol.">
        <title>Fuerstia marisgermanicae gen. nov., sp. nov., an Unusual Member of the Phylum Planctomycetes from the German Wadden Sea.</title>
        <authorList>
            <person name="Kohn T."/>
            <person name="Heuer A."/>
            <person name="Jogler M."/>
            <person name="Vollmers J."/>
            <person name="Boedeker C."/>
            <person name="Bunk B."/>
            <person name="Rast P."/>
            <person name="Borchert D."/>
            <person name="Glockner I."/>
            <person name="Freese H.M."/>
            <person name="Klenk H.P."/>
            <person name="Overmann J."/>
            <person name="Kaster A.K."/>
            <person name="Rohde M."/>
            <person name="Wiegand S."/>
            <person name="Jogler C."/>
        </authorList>
    </citation>
    <scope>NUCLEOTIDE SEQUENCE [LARGE SCALE GENOMIC DNA]</scope>
    <source>
        <strain evidence="2 3">NH11</strain>
    </source>
</reference>
<evidence type="ECO:0000313" key="3">
    <source>
        <dbReference type="Proteomes" id="UP000187735"/>
    </source>
</evidence>
<keyword evidence="1" id="KW-0812">Transmembrane</keyword>
<dbReference type="EMBL" id="CP017641">
    <property type="protein sequence ID" value="APZ96452.1"/>
    <property type="molecule type" value="Genomic_DNA"/>
</dbReference>
<dbReference type="Proteomes" id="UP000187735">
    <property type="component" value="Chromosome"/>
</dbReference>
<name>A0A1P8WQW3_9PLAN</name>
<dbReference type="KEGG" id="fmr:Fuma_06121"/>
<sequence length="584" mass="64485">MRMKFALVITGVLAALAIAVPMLVVAGYFLLIVPGLVLTAAPTVFLYLAATAAVRRLLMKSTSIQATAAAFGVVIFLGLAVMQPFRAAALATYTAKSLPDVVPANAVELDGHVRLEFPDSRRQPDCDYLSLAVLESPRVQSVTTSTGGHGGQREPAESASYALVSADGNSPVGIFPSEPGRIVREDPLLVQKHRGRHLVMAAKAVEANWALRLSGDERLQQVEPHAADTADWIVQIEDRTTDQTSRLRRITILDATGAVRFRRSYRKQAVPARLFYLGFHVSGGAGTISNASFHVGRQVLESGDRSLNPESALLTAISRPAPRCDVQDIALLRERVEQILEGPEASRAQLELPRRFLGLFFFDTSEEDHSLIARIVADDRVTDLEQPMKNVFSKDKIPVALRDAYARRILMNHTSANMRYRLAEQLANLPRGTFADPTEEHLAIWNTPEVYREAAPFLVALADLSPERAVPALQAALDTALGVPDWNERRRLVNGICQAFVRLGPNAASAVPRIRELFLRRPSPILRTSKGADQWRFTLARMGVPIKDLPVFPNQSPRTFELICRRIADRLRQYERDHAKEIAS</sequence>
<keyword evidence="1" id="KW-0472">Membrane</keyword>
<keyword evidence="3" id="KW-1185">Reference proteome</keyword>
<evidence type="ECO:0000256" key="1">
    <source>
        <dbReference type="SAM" id="Phobius"/>
    </source>
</evidence>
<proteinExistence type="predicted"/>
<dbReference type="STRING" id="1891926.Fuma_06121"/>